<feature type="domain" description="Methyltransferase" evidence="1">
    <location>
        <begin position="45"/>
        <end position="100"/>
    </location>
</feature>
<dbReference type="Proteomes" id="UP001597458">
    <property type="component" value="Unassembled WGS sequence"/>
</dbReference>
<organism evidence="2 3">
    <name type="scientific">Terrilactibacillus laevilacticus</name>
    <dbReference type="NCBI Taxonomy" id="1380157"/>
    <lineage>
        <taxon>Bacteria</taxon>
        <taxon>Bacillati</taxon>
        <taxon>Bacillota</taxon>
        <taxon>Bacilli</taxon>
        <taxon>Bacillales</taxon>
        <taxon>Bacillaceae</taxon>
        <taxon>Terrilactibacillus</taxon>
    </lineage>
</organism>
<keyword evidence="2" id="KW-0808">Transferase</keyword>
<proteinExistence type="predicted"/>
<dbReference type="EMBL" id="JBHUMR010000016">
    <property type="protein sequence ID" value="MFD2618497.1"/>
    <property type="molecule type" value="Genomic_DNA"/>
</dbReference>
<evidence type="ECO:0000259" key="1">
    <source>
        <dbReference type="Pfam" id="PF13679"/>
    </source>
</evidence>
<name>A0ABW5PUT4_9BACI</name>
<sequence>MNERYYDNLLNIRTRGTQEGFLQSAHYNRYEPTPYLALETLFSTYELNPTDQIVDFGCGKGRLNFYINYHFCASVVGIEMNKALYQQALENQAHFLKKNKHRRDKIHFHCCLAENYQIDLLDNRFYFFNPFSVEIFIKVINNILDSVERSERDIELILYYPPVDYISYLERQTSFELKMEIKLPGLYEKNPNERFMIYRLAK</sequence>
<dbReference type="GO" id="GO:0008168">
    <property type="term" value="F:methyltransferase activity"/>
    <property type="evidence" value="ECO:0007669"/>
    <property type="project" value="UniProtKB-KW"/>
</dbReference>
<evidence type="ECO:0000313" key="2">
    <source>
        <dbReference type="EMBL" id="MFD2618497.1"/>
    </source>
</evidence>
<dbReference type="CDD" id="cd02440">
    <property type="entry name" value="AdoMet_MTases"/>
    <property type="match status" value="1"/>
</dbReference>
<accession>A0ABW5PUT4</accession>
<evidence type="ECO:0000313" key="3">
    <source>
        <dbReference type="Proteomes" id="UP001597458"/>
    </source>
</evidence>
<dbReference type="Pfam" id="PF13679">
    <property type="entry name" value="Methyltransf_32"/>
    <property type="match status" value="1"/>
</dbReference>
<dbReference type="Gene3D" id="3.40.50.150">
    <property type="entry name" value="Vaccinia Virus protein VP39"/>
    <property type="match status" value="1"/>
</dbReference>
<gene>
    <name evidence="2" type="ORF">ACFSTF_14415</name>
</gene>
<reference evidence="3" key="1">
    <citation type="journal article" date="2019" name="Int. J. Syst. Evol. Microbiol.">
        <title>The Global Catalogue of Microorganisms (GCM) 10K type strain sequencing project: providing services to taxonomists for standard genome sequencing and annotation.</title>
        <authorList>
            <consortium name="The Broad Institute Genomics Platform"/>
            <consortium name="The Broad Institute Genome Sequencing Center for Infectious Disease"/>
            <person name="Wu L."/>
            <person name="Ma J."/>
        </authorList>
    </citation>
    <scope>NUCLEOTIDE SEQUENCE [LARGE SCALE GENOMIC DNA]</scope>
    <source>
        <strain evidence="3">TISTR 2241</strain>
    </source>
</reference>
<dbReference type="InterPro" id="IPR025714">
    <property type="entry name" value="Methyltranfer_dom"/>
</dbReference>
<dbReference type="SUPFAM" id="SSF53335">
    <property type="entry name" value="S-adenosyl-L-methionine-dependent methyltransferases"/>
    <property type="match status" value="1"/>
</dbReference>
<keyword evidence="3" id="KW-1185">Reference proteome</keyword>
<dbReference type="GO" id="GO:0032259">
    <property type="term" value="P:methylation"/>
    <property type="evidence" value="ECO:0007669"/>
    <property type="project" value="UniProtKB-KW"/>
</dbReference>
<dbReference type="RefSeq" id="WP_141191911.1">
    <property type="nucleotide sequence ID" value="NZ_JBHUMR010000016.1"/>
</dbReference>
<comment type="caution">
    <text evidence="2">The sequence shown here is derived from an EMBL/GenBank/DDBJ whole genome shotgun (WGS) entry which is preliminary data.</text>
</comment>
<protein>
    <submittedName>
        <fullName evidence="2">Methyltransferase</fullName>
    </submittedName>
</protein>
<dbReference type="InterPro" id="IPR029063">
    <property type="entry name" value="SAM-dependent_MTases_sf"/>
</dbReference>
<keyword evidence="2" id="KW-0489">Methyltransferase</keyword>